<dbReference type="Proteomes" id="UP000250235">
    <property type="component" value="Unassembled WGS sequence"/>
</dbReference>
<gene>
    <name evidence="2" type="ORF">F511_05763</name>
</gene>
<evidence type="ECO:0000313" key="2">
    <source>
        <dbReference type="EMBL" id="KZV18690.1"/>
    </source>
</evidence>
<sequence>MLCMRTRLQPKHREPKNLKELLNNRYESTEQQWPRGSSNTDLTPAKTNTNTISGTVTQKPRIESYELNQICPTLLTLQKALNEAQGRIFNTYPTSYLNSRRNPMLMLTDYTREMSSKFQLETDARIEGSMRKSHVLVIVTHEKSAVRRRRFDIKRKPVEGKLVPA</sequence>
<feature type="region of interest" description="Disordered" evidence="1">
    <location>
        <begin position="27"/>
        <end position="49"/>
    </location>
</feature>
<dbReference type="EMBL" id="KV017251">
    <property type="protein sequence ID" value="KZV18690.1"/>
    <property type="molecule type" value="Genomic_DNA"/>
</dbReference>
<organism evidence="2 3">
    <name type="scientific">Dorcoceras hygrometricum</name>
    <dbReference type="NCBI Taxonomy" id="472368"/>
    <lineage>
        <taxon>Eukaryota</taxon>
        <taxon>Viridiplantae</taxon>
        <taxon>Streptophyta</taxon>
        <taxon>Embryophyta</taxon>
        <taxon>Tracheophyta</taxon>
        <taxon>Spermatophyta</taxon>
        <taxon>Magnoliopsida</taxon>
        <taxon>eudicotyledons</taxon>
        <taxon>Gunneridae</taxon>
        <taxon>Pentapetalae</taxon>
        <taxon>asterids</taxon>
        <taxon>lamiids</taxon>
        <taxon>Lamiales</taxon>
        <taxon>Gesneriaceae</taxon>
        <taxon>Didymocarpoideae</taxon>
        <taxon>Trichosporeae</taxon>
        <taxon>Loxocarpinae</taxon>
        <taxon>Dorcoceras</taxon>
    </lineage>
</organism>
<keyword evidence="3" id="KW-1185">Reference proteome</keyword>
<name>A0A2Z7AAF5_9LAMI</name>
<accession>A0A2Z7AAF5</accession>
<dbReference type="AlphaFoldDB" id="A0A2Z7AAF5"/>
<reference evidence="2 3" key="1">
    <citation type="journal article" date="2015" name="Proc. Natl. Acad. Sci. U.S.A.">
        <title>The resurrection genome of Boea hygrometrica: A blueprint for survival of dehydration.</title>
        <authorList>
            <person name="Xiao L."/>
            <person name="Yang G."/>
            <person name="Zhang L."/>
            <person name="Yang X."/>
            <person name="Zhao S."/>
            <person name="Ji Z."/>
            <person name="Zhou Q."/>
            <person name="Hu M."/>
            <person name="Wang Y."/>
            <person name="Chen M."/>
            <person name="Xu Y."/>
            <person name="Jin H."/>
            <person name="Xiao X."/>
            <person name="Hu G."/>
            <person name="Bao F."/>
            <person name="Hu Y."/>
            <person name="Wan P."/>
            <person name="Li L."/>
            <person name="Deng X."/>
            <person name="Kuang T."/>
            <person name="Xiang C."/>
            <person name="Zhu J.K."/>
            <person name="Oliver M.J."/>
            <person name="He Y."/>
        </authorList>
    </citation>
    <scope>NUCLEOTIDE SEQUENCE [LARGE SCALE GENOMIC DNA]</scope>
    <source>
        <strain evidence="3">cv. XS01</strain>
    </source>
</reference>
<protein>
    <submittedName>
        <fullName evidence="2">Formin-like protein 14</fullName>
    </submittedName>
</protein>
<evidence type="ECO:0000256" key="1">
    <source>
        <dbReference type="SAM" id="MobiDB-lite"/>
    </source>
</evidence>
<proteinExistence type="predicted"/>
<evidence type="ECO:0000313" key="3">
    <source>
        <dbReference type="Proteomes" id="UP000250235"/>
    </source>
</evidence>